<gene>
    <name evidence="2" type="ORF">D6D85_14085</name>
</gene>
<feature type="transmembrane region" description="Helical" evidence="1">
    <location>
        <begin position="41"/>
        <end position="63"/>
    </location>
</feature>
<feature type="transmembrane region" description="Helical" evidence="1">
    <location>
        <begin position="96"/>
        <end position="117"/>
    </location>
</feature>
<proteinExistence type="predicted"/>
<dbReference type="AlphaFoldDB" id="A0A429GEQ9"/>
<comment type="caution">
    <text evidence="2">The sequence shown here is derived from an EMBL/GenBank/DDBJ whole genome shotgun (WGS) entry which is preliminary data.</text>
</comment>
<dbReference type="Proteomes" id="UP000277582">
    <property type="component" value="Unassembled WGS sequence"/>
</dbReference>
<keyword evidence="3" id="KW-1185">Reference proteome</keyword>
<feature type="transmembrane region" description="Helical" evidence="1">
    <location>
        <begin position="70"/>
        <end position="90"/>
    </location>
</feature>
<name>A0A429GEQ9_9CREN</name>
<keyword evidence="1" id="KW-0812">Transmembrane</keyword>
<feature type="transmembrane region" description="Helical" evidence="1">
    <location>
        <begin position="12"/>
        <end position="35"/>
    </location>
</feature>
<keyword evidence="1" id="KW-0472">Membrane</keyword>
<reference evidence="2 3" key="1">
    <citation type="submission" date="2018-10" db="EMBL/GenBank/DDBJ databases">
        <title>Co-occurring genomic capacity for anaerobic methane metabolism and dissimilatory sulfite reduction discovered in the Korarchaeota.</title>
        <authorList>
            <person name="Mckay L.J."/>
            <person name="Dlakic M."/>
            <person name="Fields M.W."/>
            <person name="Delmont T.O."/>
            <person name="Eren A.M."/>
            <person name="Jay Z.J."/>
            <person name="Klingelsmith K.B."/>
            <person name="Rusch D.B."/>
            <person name="Inskeep W.P."/>
        </authorList>
    </citation>
    <scope>NUCLEOTIDE SEQUENCE [LARGE SCALE GENOMIC DNA]</scope>
    <source>
        <strain evidence="2 3">MDKW</strain>
    </source>
</reference>
<accession>A0A429GEQ9</accession>
<protein>
    <submittedName>
        <fullName evidence="2">Uncharacterized protein</fullName>
    </submittedName>
</protein>
<dbReference type="EMBL" id="RCOS01000157">
    <property type="protein sequence ID" value="RSN72360.1"/>
    <property type="molecule type" value="Genomic_DNA"/>
</dbReference>
<dbReference type="RefSeq" id="WP_125672584.1">
    <property type="nucleotide sequence ID" value="NZ_RCOS01000157.1"/>
</dbReference>
<evidence type="ECO:0000313" key="3">
    <source>
        <dbReference type="Proteomes" id="UP000277582"/>
    </source>
</evidence>
<evidence type="ECO:0000256" key="1">
    <source>
        <dbReference type="SAM" id="Phobius"/>
    </source>
</evidence>
<organism evidence="2 3">
    <name type="scientific">Candidatus Methanodesulfokora washburnensis</name>
    <dbReference type="NCBI Taxonomy" id="2478471"/>
    <lineage>
        <taxon>Archaea</taxon>
        <taxon>Thermoproteota</taxon>
        <taxon>Candidatus Korarchaeia</taxon>
        <taxon>Candidatus Korarchaeia incertae sedis</taxon>
        <taxon>Candidatus Methanodesulfokora</taxon>
    </lineage>
</organism>
<evidence type="ECO:0000313" key="2">
    <source>
        <dbReference type="EMBL" id="RSN72360.1"/>
    </source>
</evidence>
<keyword evidence="1" id="KW-1133">Transmembrane helix</keyword>
<sequence>MYRYSMNRFGRWTAEYSLIPWSLVILFSAMAYFVYGGIEGTLAILILCILYSAASLISWIPIVGFAIQGFLMYWVINPFVFALTGIRMSWLIWIIFWSYILFGAFITFIATLILIVGKEPSSSAFFH</sequence>